<feature type="transmembrane region" description="Helical" evidence="8">
    <location>
        <begin position="345"/>
        <end position="377"/>
    </location>
</feature>
<evidence type="ECO:0008006" key="11">
    <source>
        <dbReference type="Google" id="ProtNLM"/>
    </source>
</evidence>
<keyword evidence="5 8" id="KW-1133">Transmembrane helix</keyword>
<evidence type="ECO:0000256" key="2">
    <source>
        <dbReference type="ARBA" id="ARBA00022475"/>
    </source>
</evidence>
<feature type="transmembrane region" description="Helical" evidence="8">
    <location>
        <begin position="298"/>
        <end position="325"/>
    </location>
</feature>
<reference evidence="10" key="1">
    <citation type="submission" date="2017-04" db="EMBL/GenBank/DDBJ databases">
        <authorList>
            <person name="Varghese N."/>
            <person name="Submissions S."/>
        </authorList>
    </citation>
    <scope>NUCLEOTIDE SEQUENCE [LARGE SCALE GENOMIC DNA]</scope>
</reference>
<evidence type="ECO:0000256" key="7">
    <source>
        <dbReference type="ARBA" id="ARBA00024033"/>
    </source>
</evidence>
<dbReference type="AlphaFoldDB" id="A0A1Y6F499"/>
<comment type="subcellular location">
    <subcellularLocation>
        <location evidence="1">Cell membrane</location>
        <topology evidence="1">Multi-pass membrane protein</topology>
    </subcellularLocation>
</comment>
<dbReference type="GO" id="GO:0005886">
    <property type="term" value="C:plasma membrane"/>
    <property type="evidence" value="ECO:0007669"/>
    <property type="project" value="UniProtKB-SubCell"/>
</dbReference>
<dbReference type="RefSeq" id="WP_159456620.1">
    <property type="nucleotide sequence ID" value="NZ_FXWG01000002.1"/>
</dbReference>
<keyword evidence="10" id="KW-1185">Reference proteome</keyword>
<accession>A0A1Y6F499</accession>
<feature type="transmembrane region" description="Helical" evidence="8">
    <location>
        <begin position="266"/>
        <end position="286"/>
    </location>
</feature>
<feature type="transmembrane region" description="Helical" evidence="8">
    <location>
        <begin position="171"/>
        <end position="195"/>
    </location>
</feature>
<evidence type="ECO:0000256" key="8">
    <source>
        <dbReference type="SAM" id="Phobius"/>
    </source>
</evidence>
<feature type="transmembrane region" description="Helical" evidence="8">
    <location>
        <begin position="21"/>
        <end position="39"/>
    </location>
</feature>
<evidence type="ECO:0000256" key="5">
    <source>
        <dbReference type="ARBA" id="ARBA00022989"/>
    </source>
</evidence>
<evidence type="ECO:0000256" key="1">
    <source>
        <dbReference type="ARBA" id="ARBA00004651"/>
    </source>
</evidence>
<proteinExistence type="inferred from homology"/>
<dbReference type="OrthoDB" id="7679563at2"/>
<evidence type="ECO:0000256" key="3">
    <source>
        <dbReference type="ARBA" id="ARBA00022679"/>
    </source>
</evidence>
<gene>
    <name evidence="9" type="ORF">SAMN06297468_1548</name>
</gene>
<dbReference type="EMBL" id="FXWG01000002">
    <property type="protein sequence ID" value="SMQ69349.1"/>
    <property type="molecule type" value="Genomic_DNA"/>
</dbReference>
<evidence type="ECO:0000256" key="6">
    <source>
        <dbReference type="ARBA" id="ARBA00023136"/>
    </source>
</evidence>
<evidence type="ECO:0000256" key="4">
    <source>
        <dbReference type="ARBA" id="ARBA00022692"/>
    </source>
</evidence>
<comment type="similarity">
    <text evidence="7">Belongs to the glycosyltransferase 87 family.</text>
</comment>
<sequence length="392" mass="42929">MQSAMSFLREAHWLDATRVRGYSRIVLLGYVAGLVWFYHLALTTSGSDFQAFWGGARAVLEFGPTAAYDLDAQRQIQSGLGPGEVFPFINPPPFLFVVLPFGFLGYPLAWIVWVVLGFAIWATIAIRAFPRLWPLAIAFPGTFLAAIHAQNGFVTGALLIAGTALVTRRPWLAGLAIGALVIKPHLALLAPFWLAAGQKWDAFVAAAISAIALTGMSLLVFGVESLEAMRESLTVTGELLQDTPDEFYLRMVTVYGQVRLYFGEGAALAVSGVVTLAMIGLVMLSWRRFDGDDQASGALFLAAIPLATPYLFSYDLAFLVIPLMWLTWDNLKRGFGPWDKLILLALFFSPLAVRALALPLQLNLMPLVSIAMVWLIWQRGPLANRQSEPQPA</sequence>
<evidence type="ECO:0000313" key="10">
    <source>
        <dbReference type="Proteomes" id="UP000194420"/>
    </source>
</evidence>
<dbReference type="Proteomes" id="UP000194420">
    <property type="component" value="Unassembled WGS sequence"/>
</dbReference>
<evidence type="ECO:0000313" key="9">
    <source>
        <dbReference type="EMBL" id="SMQ69349.1"/>
    </source>
</evidence>
<keyword evidence="2" id="KW-1003">Cell membrane</keyword>
<dbReference type="InterPro" id="IPR018584">
    <property type="entry name" value="GT87"/>
</dbReference>
<keyword evidence="3" id="KW-0808">Transferase</keyword>
<dbReference type="GO" id="GO:0016758">
    <property type="term" value="F:hexosyltransferase activity"/>
    <property type="evidence" value="ECO:0007669"/>
    <property type="project" value="InterPro"/>
</dbReference>
<feature type="transmembrane region" description="Helical" evidence="8">
    <location>
        <begin position="132"/>
        <end position="151"/>
    </location>
</feature>
<name>A0A1Y6F499_9SPHN</name>
<dbReference type="Pfam" id="PF09594">
    <property type="entry name" value="GT87"/>
    <property type="match status" value="1"/>
</dbReference>
<protein>
    <recommendedName>
        <fullName evidence="11">DUF2029 domain-containing protein</fullName>
    </recommendedName>
</protein>
<feature type="transmembrane region" description="Helical" evidence="8">
    <location>
        <begin position="94"/>
        <end position="120"/>
    </location>
</feature>
<keyword evidence="4 8" id="KW-0812">Transmembrane</keyword>
<feature type="transmembrane region" description="Helical" evidence="8">
    <location>
        <begin position="202"/>
        <end position="223"/>
    </location>
</feature>
<organism evidence="9 10">
    <name type="scientific">Altererythrobacter xiamenensis</name>
    <dbReference type="NCBI Taxonomy" id="1316679"/>
    <lineage>
        <taxon>Bacteria</taxon>
        <taxon>Pseudomonadati</taxon>
        <taxon>Pseudomonadota</taxon>
        <taxon>Alphaproteobacteria</taxon>
        <taxon>Sphingomonadales</taxon>
        <taxon>Erythrobacteraceae</taxon>
        <taxon>Altererythrobacter</taxon>
    </lineage>
</organism>
<keyword evidence="6 8" id="KW-0472">Membrane</keyword>